<dbReference type="RefSeq" id="WP_369459925.1">
    <property type="nucleotide sequence ID" value="NZ_JBGBDC010000004.1"/>
</dbReference>
<evidence type="ECO:0000313" key="3">
    <source>
        <dbReference type="Proteomes" id="UP001562178"/>
    </source>
</evidence>
<feature type="region of interest" description="Disordered" evidence="1">
    <location>
        <begin position="1"/>
        <end position="47"/>
    </location>
</feature>
<proteinExistence type="predicted"/>
<sequence>MTRIDPSALIQALRHSSSQSEKSASIPSTAQPSGKPETLGTVQVKSPQQQMLQRVQSIAADDPERRQKAFRFFMEYVLLEKFGRALELAPEFPHLVDQILAQMDGDPELAHASRSAADALIVQARL</sequence>
<reference evidence="2 3" key="1">
    <citation type="journal article" date="2016" name="Int. J. Syst. Evol. Microbiol.">
        <title>Description of Comamonas sediminis sp. nov., isolated from lagoon sediments.</title>
        <authorList>
            <person name="Subhash Y."/>
            <person name="Bang J.J."/>
            <person name="You T.H."/>
            <person name="Lee S.S."/>
        </authorList>
    </citation>
    <scope>NUCLEOTIDE SEQUENCE [LARGE SCALE GENOMIC DNA]</scope>
    <source>
        <strain evidence="2 3">JCM 31169</strain>
    </source>
</reference>
<organism evidence="2 3">
    <name type="scientific">Comamonas sediminis</name>
    <dbReference type="NCBI Taxonomy" id="1783360"/>
    <lineage>
        <taxon>Bacteria</taxon>
        <taxon>Pseudomonadati</taxon>
        <taxon>Pseudomonadota</taxon>
        <taxon>Betaproteobacteria</taxon>
        <taxon>Burkholderiales</taxon>
        <taxon>Comamonadaceae</taxon>
        <taxon>Comamonas</taxon>
    </lineage>
</organism>
<protein>
    <submittedName>
        <fullName evidence="2">Uncharacterized protein</fullName>
    </submittedName>
</protein>
<name>A0ABV4B1X4_9BURK</name>
<dbReference type="Proteomes" id="UP001562178">
    <property type="component" value="Unassembled WGS sequence"/>
</dbReference>
<feature type="compositionally biased region" description="Polar residues" evidence="1">
    <location>
        <begin position="14"/>
        <end position="32"/>
    </location>
</feature>
<dbReference type="EMBL" id="JBGBDC010000004">
    <property type="protein sequence ID" value="MEY2251483.1"/>
    <property type="molecule type" value="Genomic_DNA"/>
</dbReference>
<gene>
    <name evidence="2" type="ORF">AB7A72_10750</name>
</gene>
<accession>A0ABV4B1X4</accession>
<keyword evidence="3" id="KW-1185">Reference proteome</keyword>
<evidence type="ECO:0000313" key="2">
    <source>
        <dbReference type="EMBL" id="MEY2251483.1"/>
    </source>
</evidence>
<comment type="caution">
    <text evidence="2">The sequence shown here is derived from an EMBL/GenBank/DDBJ whole genome shotgun (WGS) entry which is preliminary data.</text>
</comment>
<evidence type="ECO:0000256" key="1">
    <source>
        <dbReference type="SAM" id="MobiDB-lite"/>
    </source>
</evidence>